<reference evidence="2 3" key="1">
    <citation type="submission" date="2014-11" db="EMBL/GenBank/DDBJ databases">
        <title>Genetic blueprint of the zoonotic pathogen Toxocara canis.</title>
        <authorList>
            <person name="Zhu X.-Q."/>
            <person name="Korhonen P.K."/>
            <person name="Cai H."/>
            <person name="Young N.D."/>
            <person name="Nejsum P."/>
            <person name="von Samson-Himmelstjerna G."/>
            <person name="Boag P.R."/>
            <person name="Tan P."/>
            <person name="Li Q."/>
            <person name="Min J."/>
            <person name="Yang Y."/>
            <person name="Wang X."/>
            <person name="Fang X."/>
            <person name="Hall R.S."/>
            <person name="Hofmann A."/>
            <person name="Sternberg P.W."/>
            <person name="Jex A.R."/>
            <person name="Gasser R.B."/>
        </authorList>
    </citation>
    <scope>NUCLEOTIDE SEQUENCE [LARGE SCALE GENOMIC DNA]</scope>
    <source>
        <strain evidence="2">PN_DK_2014</strain>
    </source>
</reference>
<gene>
    <name evidence="2" type="ORF">Tcan_08997</name>
</gene>
<dbReference type="Proteomes" id="UP000031036">
    <property type="component" value="Unassembled WGS sequence"/>
</dbReference>
<dbReference type="Gene3D" id="2.10.25.140">
    <property type="match status" value="1"/>
</dbReference>
<keyword evidence="1" id="KW-0812">Transmembrane</keyword>
<feature type="transmembrane region" description="Helical" evidence="1">
    <location>
        <begin position="87"/>
        <end position="112"/>
    </location>
</feature>
<dbReference type="AlphaFoldDB" id="A0A0B2VFB5"/>
<organism evidence="2 3">
    <name type="scientific">Toxocara canis</name>
    <name type="common">Canine roundworm</name>
    <dbReference type="NCBI Taxonomy" id="6265"/>
    <lineage>
        <taxon>Eukaryota</taxon>
        <taxon>Metazoa</taxon>
        <taxon>Ecdysozoa</taxon>
        <taxon>Nematoda</taxon>
        <taxon>Chromadorea</taxon>
        <taxon>Rhabditida</taxon>
        <taxon>Spirurina</taxon>
        <taxon>Ascaridomorpha</taxon>
        <taxon>Ascaridoidea</taxon>
        <taxon>Toxocaridae</taxon>
        <taxon>Toxocara</taxon>
    </lineage>
</organism>
<comment type="caution">
    <text evidence="2">The sequence shown here is derived from an EMBL/GenBank/DDBJ whole genome shotgun (WGS) entry which is preliminary data.</text>
</comment>
<keyword evidence="1" id="KW-1133">Transmembrane helix</keyword>
<name>A0A0B2VFB5_TOXCA</name>
<keyword evidence="1" id="KW-0472">Membrane</keyword>
<dbReference type="OrthoDB" id="5980124at2759"/>
<accession>A0A0B2VFB5</accession>
<sequence>MAIGFSYKMQCAANWHGFTCSKFCKPFNDSWRCYTCEPITGKEVCCTGIIPKTDKCWRNATLATTATNETPTATTCTGINSDHADLYFWLAIGLACFSLLMVLVAATTVILLNATAILLTFDGTVTVYRGDANLLSLNAYKWDGQTTATLNASFSDPLQHSFSSMRLDTTNSFKWYQCCKTEIIHRPFFPIFYICWI</sequence>
<dbReference type="EMBL" id="JPKZ01001394">
    <property type="protein sequence ID" value="KHN82216.1"/>
    <property type="molecule type" value="Genomic_DNA"/>
</dbReference>
<evidence type="ECO:0000313" key="2">
    <source>
        <dbReference type="EMBL" id="KHN82216.1"/>
    </source>
</evidence>
<evidence type="ECO:0000313" key="3">
    <source>
        <dbReference type="Proteomes" id="UP000031036"/>
    </source>
</evidence>
<keyword evidence="3" id="KW-1185">Reference proteome</keyword>
<proteinExistence type="predicted"/>
<protein>
    <submittedName>
        <fullName evidence="2">Uncharacterized protein</fullName>
    </submittedName>
</protein>
<evidence type="ECO:0000256" key="1">
    <source>
        <dbReference type="SAM" id="Phobius"/>
    </source>
</evidence>